<sequence>MWCMFKVWVPSNGLINYEARMQILDHSIFSFTSTYLKLLKKGRIKLYCFLAAA</sequence>
<name>A0A2P2N1P6_RHIMU</name>
<evidence type="ECO:0000313" key="1">
    <source>
        <dbReference type="EMBL" id="MBX36361.1"/>
    </source>
</evidence>
<dbReference type="EMBL" id="GGEC01055877">
    <property type="protein sequence ID" value="MBX36361.1"/>
    <property type="molecule type" value="Transcribed_RNA"/>
</dbReference>
<reference evidence="1" key="1">
    <citation type="submission" date="2018-02" db="EMBL/GenBank/DDBJ databases">
        <title>Rhizophora mucronata_Transcriptome.</title>
        <authorList>
            <person name="Meera S.P."/>
            <person name="Sreeshan A."/>
            <person name="Augustine A."/>
        </authorList>
    </citation>
    <scope>NUCLEOTIDE SEQUENCE</scope>
    <source>
        <tissue evidence="1">Leaf</tissue>
    </source>
</reference>
<dbReference type="AlphaFoldDB" id="A0A2P2N1P6"/>
<organism evidence="1">
    <name type="scientific">Rhizophora mucronata</name>
    <name type="common">Asiatic mangrove</name>
    <dbReference type="NCBI Taxonomy" id="61149"/>
    <lineage>
        <taxon>Eukaryota</taxon>
        <taxon>Viridiplantae</taxon>
        <taxon>Streptophyta</taxon>
        <taxon>Embryophyta</taxon>
        <taxon>Tracheophyta</taxon>
        <taxon>Spermatophyta</taxon>
        <taxon>Magnoliopsida</taxon>
        <taxon>eudicotyledons</taxon>
        <taxon>Gunneridae</taxon>
        <taxon>Pentapetalae</taxon>
        <taxon>rosids</taxon>
        <taxon>fabids</taxon>
        <taxon>Malpighiales</taxon>
        <taxon>Rhizophoraceae</taxon>
        <taxon>Rhizophora</taxon>
    </lineage>
</organism>
<proteinExistence type="predicted"/>
<protein>
    <submittedName>
        <fullName evidence="1">Uncharacterized protein</fullName>
    </submittedName>
</protein>
<accession>A0A2P2N1P6</accession>